<name>A0A0D9Z1Y4_9ORYZ</name>
<proteinExistence type="predicted"/>
<dbReference type="HOGENOM" id="CLU_2137382_0_0_1"/>
<evidence type="ECO:0000256" key="1">
    <source>
        <dbReference type="SAM" id="MobiDB-lite"/>
    </source>
</evidence>
<evidence type="ECO:0000313" key="2">
    <source>
        <dbReference type="EnsemblPlants" id="OGLUM03G03320.1"/>
    </source>
</evidence>
<organism evidence="2">
    <name type="scientific">Oryza glumipatula</name>
    <dbReference type="NCBI Taxonomy" id="40148"/>
    <lineage>
        <taxon>Eukaryota</taxon>
        <taxon>Viridiplantae</taxon>
        <taxon>Streptophyta</taxon>
        <taxon>Embryophyta</taxon>
        <taxon>Tracheophyta</taxon>
        <taxon>Spermatophyta</taxon>
        <taxon>Magnoliopsida</taxon>
        <taxon>Liliopsida</taxon>
        <taxon>Poales</taxon>
        <taxon>Poaceae</taxon>
        <taxon>BOP clade</taxon>
        <taxon>Oryzoideae</taxon>
        <taxon>Oryzeae</taxon>
        <taxon>Oryzinae</taxon>
        <taxon>Oryza</taxon>
    </lineage>
</organism>
<protein>
    <submittedName>
        <fullName evidence="2">Uncharacterized protein</fullName>
    </submittedName>
</protein>
<dbReference type="Proteomes" id="UP000026961">
    <property type="component" value="Chromosome 3"/>
</dbReference>
<keyword evidence="3" id="KW-1185">Reference proteome</keyword>
<evidence type="ECO:0000313" key="3">
    <source>
        <dbReference type="Proteomes" id="UP000026961"/>
    </source>
</evidence>
<dbReference type="EnsemblPlants" id="OGLUM03G03320.1">
    <property type="protein sequence ID" value="OGLUM03G03320.1"/>
    <property type="gene ID" value="OGLUM03G03320"/>
</dbReference>
<accession>A0A0D9Z1Y4</accession>
<reference evidence="2" key="1">
    <citation type="submission" date="2015-04" db="UniProtKB">
        <authorList>
            <consortium name="EnsemblPlants"/>
        </authorList>
    </citation>
    <scope>IDENTIFICATION</scope>
</reference>
<feature type="region of interest" description="Disordered" evidence="1">
    <location>
        <begin position="1"/>
        <end position="42"/>
    </location>
</feature>
<dbReference type="Gramene" id="OGLUM03G03320.1">
    <property type="protein sequence ID" value="OGLUM03G03320.1"/>
    <property type="gene ID" value="OGLUM03G03320"/>
</dbReference>
<sequence length="113" mass="12882">MSRTQKRVTHSLSLKKLLEQPKLGEHEVEYGAREKEEQSPTQLEGMVTMAAKILVGSNSSPKKMKIVPASYMGKEVFKLDDKQQHHCILNIKVQITDDKNNYQNSASDQREIL</sequence>
<reference evidence="2" key="2">
    <citation type="submission" date="2018-05" db="EMBL/GenBank/DDBJ databases">
        <title>OgluRS3 (Oryza glumaepatula Reference Sequence Version 3).</title>
        <authorList>
            <person name="Zhang J."/>
            <person name="Kudrna D."/>
            <person name="Lee S."/>
            <person name="Talag J."/>
            <person name="Welchert J."/>
            <person name="Wing R.A."/>
        </authorList>
    </citation>
    <scope>NUCLEOTIDE SEQUENCE [LARGE SCALE GENOMIC DNA]</scope>
</reference>
<feature type="compositionally biased region" description="Basic and acidic residues" evidence="1">
    <location>
        <begin position="16"/>
        <end position="38"/>
    </location>
</feature>
<dbReference type="AlphaFoldDB" id="A0A0D9Z1Y4"/>